<dbReference type="Pfam" id="PF00436">
    <property type="entry name" value="SSB"/>
    <property type="match status" value="1"/>
</dbReference>
<name>A0A0M8K5Q7_9CHLR</name>
<evidence type="ECO:0000313" key="6">
    <source>
        <dbReference type="EMBL" id="KPL87853.1"/>
    </source>
</evidence>
<reference evidence="6 8" key="2">
    <citation type="submission" date="2015-07" db="EMBL/GenBank/DDBJ databases">
        <title>Whole genome sequence of Ardenticatena maritima DSM 23922.</title>
        <authorList>
            <person name="Hemp J."/>
            <person name="Ward L.M."/>
            <person name="Pace L.A."/>
            <person name="Fischer W.W."/>
        </authorList>
    </citation>
    <scope>NUCLEOTIDE SEQUENCE [LARGE SCALE GENOMIC DNA]</scope>
    <source>
        <strain evidence="6 8">110S</strain>
    </source>
</reference>
<dbReference type="PANTHER" id="PTHR10302">
    <property type="entry name" value="SINGLE-STRANDED DNA-BINDING PROTEIN"/>
    <property type="match status" value="1"/>
</dbReference>
<dbReference type="PANTHER" id="PTHR10302:SF27">
    <property type="entry name" value="SINGLE-STRANDED DNA-BINDING PROTEIN"/>
    <property type="match status" value="1"/>
</dbReference>
<reference evidence="7" key="3">
    <citation type="submission" date="2015-08" db="EMBL/GenBank/DDBJ databases">
        <title>Draft Genome Sequence of a Heterotrophic Facultative Anaerobic Bacterium Ardenticatena maritima Strain 110S.</title>
        <authorList>
            <person name="Kawaichi S."/>
            <person name="Yoshida T."/>
            <person name="Sako Y."/>
            <person name="Nakamura R."/>
        </authorList>
    </citation>
    <scope>NUCLEOTIDE SEQUENCE [LARGE SCALE GENOMIC DNA]</scope>
    <source>
        <strain evidence="7">110S</strain>
    </source>
</reference>
<keyword evidence="7" id="KW-1185">Reference proteome</keyword>
<protein>
    <recommendedName>
        <fullName evidence="2 3">Single-stranded DNA-binding protein</fullName>
        <shortName evidence="2">SSB</shortName>
    </recommendedName>
</protein>
<dbReference type="InParanoid" id="A0A0M8K5Q7"/>
<dbReference type="GO" id="GO:0006260">
    <property type="term" value="P:DNA replication"/>
    <property type="evidence" value="ECO:0007669"/>
    <property type="project" value="InterPro"/>
</dbReference>
<reference evidence="5 7" key="1">
    <citation type="journal article" date="2015" name="Genome Announc.">
        <title>Draft Genome Sequence of a Heterotrophic Facultative Anaerobic Thermophilic Bacterium, Ardenticatena maritima Strain 110ST.</title>
        <authorList>
            <person name="Kawaichi S."/>
            <person name="Yoshida T."/>
            <person name="Sako Y."/>
            <person name="Nakamura R."/>
        </authorList>
    </citation>
    <scope>NUCLEOTIDE SEQUENCE [LARGE SCALE GENOMIC DNA]</scope>
    <source>
        <strain evidence="5 7">110S</strain>
    </source>
</reference>
<sequence length="157" mass="17184">MFQKVTLIGNLGSDPELRYTPQGTPVCTFSVATNRRWTNNDGTQGEETVWWRVSAWGRLGETCHQYLSKGRMVFIEGEIVPDPQTGGPRLWTGQDGTVRASFEVRARTVKFLGGRGENGGAQAPAASSATSQRRSTTAPSTPAFEEEDDFGPDEIPF</sequence>
<gene>
    <name evidence="5" type="primary">ssb</name>
    <name evidence="5" type="ORF">ARMA_0716</name>
    <name evidence="6" type="ORF">SE16_09930</name>
</gene>
<evidence type="ECO:0000313" key="5">
    <source>
        <dbReference type="EMBL" id="GAP62293.1"/>
    </source>
</evidence>
<dbReference type="PATRIC" id="fig|872965.6.peg.2033"/>
<dbReference type="PROSITE" id="PS50935">
    <property type="entry name" value="SSB"/>
    <property type="match status" value="1"/>
</dbReference>
<dbReference type="EMBL" id="LGKN01000005">
    <property type="protein sequence ID" value="KPL87853.1"/>
    <property type="molecule type" value="Genomic_DNA"/>
</dbReference>
<evidence type="ECO:0000256" key="3">
    <source>
        <dbReference type="PIRNR" id="PIRNR002070"/>
    </source>
</evidence>
<keyword evidence="1 2" id="KW-0238">DNA-binding</keyword>
<comment type="subunit">
    <text evidence="2">Homotetramer.</text>
</comment>
<evidence type="ECO:0000256" key="2">
    <source>
        <dbReference type="HAMAP-Rule" id="MF_00984"/>
    </source>
</evidence>
<evidence type="ECO:0000313" key="8">
    <source>
        <dbReference type="Proteomes" id="UP000050502"/>
    </source>
</evidence>
<dbReference type="Gene3D" id="2.40.50.140">
    <property type="entry name" value="Nucleic acid-binding proteins"/>
    <property type="match status" value="1"/>
</dbReference>
<dbReference type="Proteomes" id="UP000050502">
    <property type="component" value="Unassembled WGS sequence"/>
</dbReference>
<accession>A0A0M8K5Q7</accession>
<dbReference type="CDD" id="cd04496">
    <property type="entry name" value="SSB_OBF"/>
    <property type="match status" value="1"/>
</dbReference>
<dbReference type="InterPro" id="IPR011344">
    <property type="entry name" value="ssDNA-bd"/>
</dbReference>
<dbReference type="PIRSF" id="PIRSF002070">
    <property type="entry name" value="SSB"/>
    <property type="match status" value="1"/>
</dbReference>
<proteinExistence type="inferred from homology"/>
<dbReference type="NCBIfam" id="TIGR00621">
    <property type="entry name" value="ssb"/>
    <property type="match status" value="1"/>
</dbReference>
<dbReference type="RefSeq" id="WP_054492233.1">
    <property type="nucleotide sequence ID" value="NZ_BBZA01000040.1"/>
</dbReference>
<evidence type="ECO:0000256" key="1">
    <source>
        <dbReference type="ARBA" id="ARBA00023125"/>
    </source>
</evidence>
<evidence type="ECO:0000256" key="4">
    <source>
        <dbReference type="SAM" id="MobiDB-lite"/>
    </source>
</evidence>
<feature type="region of interest" description="Disordered" evidence="4">
    <location>
        <begin position="113"/>
        <end position="157"/>
    </location>
</feature>
<dbReference type="HAMAP" id="MF_00984">
    <property type="entry name" value="SSB"/>
    <property type="match status" value="1"/>
</dbReference>
<dbReference type="GO" id="GO:0003697">
    <property type="term" value="F:single-stranded DNA binding"/>
    <property type="evidence" value="ECO:0007669"/>
    <property type="project" value="UniProtKB-UniRule"/>
</dbReference>
<dbReference type="STRING" id="872965.SE16_09930"/>
<dbReference type="Proteomes" id="UP000037784">
    <property type="component" value="Unassembled WGS sequence"/>
</dbReference>
<dbReference type="AlphaFoldDB" id="A0A0M8K5Q7"/>
<dbReference type="InterPro" id="IPR000424">
    <property type="entry name" value="Primosome_PriB/ssb"/>
</dbReference>
<dbReference type="EMBL" id="BBZA01000040">
    <property type="protein sequence ID" value="GAP62293.1"/>
    <property type="molecule type" value="Genomic_DNA"/>
</dbReference>
<evidence type="ECO:0000313" key="7">
    <source>
        <dbReference type="Proteomes" id="UP000037784"/>
    </source>
</evidence>
<feature type="compositionally biased region" description="Low complexity" evidence="4">
    <location>
        <begin position="121"/>
        <end position="141"/>
    </location>
</feature>
<dbReference type="SUPFAM" id="SSF50249">
    <property type="entry name" value="Nucleic acid-binding proteins"/>
    <property type="match status" value="1"/>
</dbReference>
<dbReference type="InterPro" id="IPR012340">
    <property type="entry name" value="NA-bd_OB-fold"/>
</dbReference>
<comment type="caution">
    <text evidence="2">Lacks conserved residue(s) required for the propagation of feature annotation.</text>
</comment>
<feature type="compositionally biased region" description="Acidic residues" evidence="4">
    <location>
        <begin position="144"/>
        <end position="157"/>
    </location>
</feature>
<organism evidence="5 7">
    <name type="scientific">Ardenticatena maritima</name>
    <dbReference type="NCBI Taxonomy" id="872965"/>
    <lineage>
        <taxon>Bacteria</taxon>
        <taxon>Bacillati</taxon>
        <taxon>Chloroflexota</taxon>
        <taxon>Ardenticatenia</taxon>
        <taxon>Ardenticatenales</taxon>
        <taxon>Ardenticatenaceae</taxon>
        <taxon>Ardenticatena</taxon>
    </lineage>
</organism>
<dbReference type="GO" id="GO:0009295">
    <property type="term" value="C:nucleoid"/>
    <property type="evidence" value="ECO:0007669"/>
    <property type="project" value="TreeGrafter"/>
</dbReference>
<comment type="caution">
    <text evidence="5">The sequence shown here is derived from an EMBL/GenBank/DDBJ whole genome shotgun (WGS) entry which is preliminary data.</text>
</comment>